<evidence type="ECO:0000256" key="11">
    <source>
        <dbReference type="PROSITE-ProRule" id="PRU00524"/>
    </source>
</evidence>
<keyword evidence="14" id="KW-1185">Reference proteome</keyword>
<dbReference type="Gene3D" id="2.40.30.20">
    <property type="match status" value="2"/>
</dbReference>
<dbReference type="NCBIfam" id="NF009566">
    <property type="entry name" value="PRK13020.1"/>
    <property type="match status" value="1"/>
</dbReference>
<evidence type="ECO:0000256" key="5">
    <source>
        <dbReference type="ARBA" id="ARBA00012827"/>
    </source>
</evidence>
<keyword evidence="8 13" id="KW-0808">Transferase</keyword>
<dbReference type="OrthoDB" id="9788537at2"/>
<comment type="function">
    <text evidence="2">Catalyzes the dismutation of two molecules of 6,7-dimethyl-8-ribityllumazine, resulting in the formation of riboflavin and 5-amino-6-(D-ribitylamino)uracil.</text>
</comment>
<evidence type="ECO:0000256" key="2">
    <source>
        <dbReference type="ARBA" id="ARBA00002803"/>
    </source>
</evidence>
<dbReference type="FunFam" id="2.40.30.20:FF:000003">
    <property type="entry name" value="Riboflavin synthase, alpha subunit"/>
    <property type="match status" value="1"/>
</dbReference>
<evidence type="ECO:0000256" key="10">
    <source>
        <dbReference type="NCBIfam" id="TIGR00187"/>
    </source>
</evidence>
<dbReference type="InterPro" id="IPR026017">
    <property type="entry name" value="Lumazine-bd_dom"/>
</dbReference>
<dbReference type="SUPFAM" id="SSF63380">
    <property type="entry name" value="Riboflavin synthase domain-like"/>
    <property type="match status" value="2"/>
</dbReference>
<evidence type="ECO:0000313" key="13">
    <source>
        <dbReference type="EMBL" id="ACX53060.1"/>
    </source>
</evidence>
<evidence type="ECO:0000313" key="14">
    <source>
        <dbReference type="Proteomes" id="UP000002620"/>
    </source>
</evidence>
<dbReference type="EC" id="2.5.1.9" evidence="5 10"/>
<dbReference type="PANTHER" id="PTHR21098">
    <property type="entry name" value="RIBOFLAVIN SYNTHASE ALPHA CHAIN"/>
    <property type="match status" value="1"/>
</dbReference>
<evidence type="ECO:0000256" key="7">
    <source>
        <dbReference type="ARBA" id="ARBA00022619"/>
    </source>
</evidence>
<dbReference type="PIRSF" id="PIRSF000498">
    <property type="entry name" value="Riboflavin_syn_A"/>
    <property type="match status" value="1"/>
</dbReference>
<comment type="pathway">
    <text evidence="3">Cofactor biosynthesis; riboflavin biosynthesis; riboflavin from 2-hydroxy-3-oxobutyl phosphate and 5-amino-6-(D-ribitylamino)uracil: step 2/2.</text>
</comment>
<dbReference type="AlphaFoldDB" id="C9R9T1"/>
<evidence type="ECO:0000256" key="9">
    <source>
        <dbReference type="ARBA" id="ARBA00022737"/>
    </source>
</evidence>
<dbReference type="Proteomes" id="UP000002620">
    <property type="component" value="Chromosome"/>
</dbReference>
<dbReference type="eggNOG" id="COG0307">
    <property type="taxonomic scope" value="Bacteria"/>
</dbReference>
<organism evidence="13 14">
    <name type="scientific">Ammonifex degensii (strain DSM 10501 / KC4)</name>
    <dbReference type="NCBI Taxonomy" id="429009"/>
    <lineage>
        <taxon>Bacteria</taxon>
        <taxon>Bacillati</taxon>
        <taxon>Bacillota</taxon>
        <taxon>Clostridia</taxon>
        <taxon>Thermoanaerobacterales</taxon>
        <taxon>Thermoanaerobacteraceae</taxon>
        <taxon>Ammonifex</taxon>
    </lineage>
</organism>
<dbReference type="InterPro" id="IPR023366">
    <property type="entry name" value="ATP_synth_asu-like_sf"/>
</dbReference>
<dbReference type="CDD" id="cd00402">
    <property type="entry name" value="Riboflavin_synthase_like"/>
    <property type="match status" value="1"/>
</dbReference>
<dbReference type="RefSeq" id="WP_015739937.1">
    <property type="nucleotide sequence ID" value="NC_013385.1"/>
</dbReference>
<comment type="catalytic activity">
    <reaction evidence="1">
        <text>2 6,7-dimethyl-8-(1-D-ribityl)lumazine + H(+) = 5-amino-6-(D-ribitylamino)uracil + riboflavin</text>
        <dbReference type="Rhea" id="RHEA:20772"/>
        <dbReference type="ChEBI" id="CHEBI:15378"/>
        <dbReference type="ChEBI" id="CHEBI:15934"/>
        <dbReference type="ChEBI" id="CHEBI:57986"/>
        <dbReference type="ChEBI" id="CHEBI:58201"/>
        <dbReference type="EC" id="2.5.1.9"/>
    </reaction>
</comment>
<evidence type="ECO:0000256" key="3">
    <source>
        <dbReference type="ARBA" id="ARBA00004887"/>
    </source>
</evidence>
<proteinExistence type="predicted"/>
<feature type="domain" description="Lumazine-binding" evidence="12">
    <location>
        <begin position="97"/>
        <end position="193"/>
    </location>
</feature>
<dbReference type="KEGG" id="adg:Adeg_1981"/>
<accession>C9R9T1</accession>
<evidence type="ECO:0000256" key="1">
    <source>
        <dbReference type="ARBA" id="ARBA00000968"/>
    </source>
</evidence>
<dbReference type="PROSITE" id="PS51177">
    <property type="entry name" value="LUMAZINE_BIND"/>
    <property type="match status" value="2"/>
</dbReference>
<evidence type="ECO:0000256" key="6">
    <source>
        <dbReference type="ARBA" id="ARBA00013950"/>
    </source>
</evidence>
<evidence type="ECO:0000259" key="12">
    <source>
        <dbReference type="PROSITE" id="PS51177"/>
    </source>
</evidence>
<protein>
    <recommendedName>
        <fullName evidence="6 10">Riboflavin synthase</fullName>
        <ecNumber evidence="5 10">2.5.1.9</ecNumber>
    </recommendedName>
</protein>
<reference evidence="13 14" key="1">
    <citation type="submission" date="2009-10" db="EMBL/GenBank/DDBJ databases">
        <title>Complete sequence of chromosome of Ammonifex degensii KC4.</title>
        <authorList>
            <consortium name="US DOE Joint Genome Institute"/>
            <person name="Kerfeld C."/>
            <person name="Goodner B."/>
            <person name="Huber H."/>
            <person name="Stetter K."/>
            <person name="Lucas S."/>
            <person name="Copeland A."/>
            <person name="Lapidus A."/>
            <person name="Glavina del Rio T."/>
            <person name="Dalin E."/>
            <person name="Tice H."/>
            <person name="Bruce D."/>
            <person name="Goodwin L."/>
            <person name="Pitluck S."/>
            <person name="Saunders E."/>
            <person name="Brettin T."/>
            <person name="Detter J.C."/>
            <person name="Han C."/>
            <person name="Larimer F."/>
            <person name="Land M."/>
            <person name="Hauser L."/>
            <person name="Kyrpides N."/>
            <person name="Ovchinnikova G."/>
            <person name="Richardson P."/>
        </authorList>
    </citation>
    <scope>NUCLEOTIDE SEQUENCE [LARGE SCALE GENOMIC DNA]</scope>
    <source>
        <strain evidence="14">DSM 10501 / KC4</strain>
    </source>
</reference>
<gene>
    <name evidence="13" type="ordered locus">Adeg_1981</name>
</gene>
<sequence>MFTGLVEEVGRVRRITRGPASAQIEIEARRVLEDLRVGDSVAVNGACLTVTRLGPGGFWADAMAETLRRTNLGELGPGDKVNLERALRLSDRLGGHLVTGHVDGVGKILRKEKEDVAWVLSIAAPPQVTPYLIEKGSVAVDGVSLTVVEVKGDVFKVSLIPHTAEHTTLGLKGPGDKVNLEADLIGKYVRRFLEVLQEKREGITWEFLKSHGFTDI</sequence>
<dbReference type="GO" id="GO:0004746">
    <property type="term" value="F:riboflavin synthase activity"/>
    <property type="evidence" value="ECO:0007669"/>
    <property type="project" value="UniProtKB-UniRule"/>
</dbReference>
<dbReference type="EMBL" id="CP001785">
    <property type="protein sequence ID" value="ACX53060.1"/>
    <property type="molecule type" value="Genomic_DNA"/>
</dbReference>
<dbReference type="STRING" id="429009.Adeg_1981"/>
<feature type="repeat" description="Lumazine-binding" evidence="11">
    <location>
        <begin position="1"/>
        <end position="96"/>
    </location>
</feature>
<dbReference type="GO" id="GO:0009231">
    <property type="term" value="P:riboflavin biosynthetic process"/>
    <property type="evidence" value="ECO:0007669"/>
    <property type="project" value="UniProtKB-KW"/>
</dbReference>
<dbReference type="NCBIfam" id="NF006767">
    <property type="entry name" value="PRK09289.1"/>
    <property type="match status" value="1"/>
</dbReference>
<keyword evidence="7" id="KW-0686">Riboflavin biosynthesis</keyword>
<feature type="repeat" description="Lumazine-binding" evidence="11">
    <location>
        <begin position="97"/>
        <end position="193"/>
    </location>
</feature>
<dbReference type="FunFam" id="2.40.30.20:FF:000004">
    <property type="entry name" value="Riboflavin synthase, alpha subunit"/>
    <property type="match status" value="1"/>
</dbReference>
<evidence type="ECO:0000256" key="8">
    <source>
        <dbReference type="ARBA" id="ARBA00022679"/>
    </source>
</evidence>
<name>C9R9T1_AMMDK</name>
<keyword evidence="9" id="KW-0677">Repeat</keyword>
<dbReference type="InterPro" id="IPR001783">
    <property type="entry name" value="Lumazine-bd"/>
</dbReference>
<dbReference type="NCBIfam" id="TIGR00187">
    <property type="entry name" value="ribE"/>
    <property type="match status" value="1"/>
</dbReference>
<comment type="subunit">
    <text evidence="4">Homotrimer.</text>
</comment>
<dbReference type="Pfam" id="PF00677">
    <property type="entry name" value="Lum_binding"/>
    <property type="match status" value="2"/>
</dbReference>
<dbReference type="InterPro" id="IPR017938">
    <property type="entry name" value="Riboflavin_synthase-like_b-brl"/>
</dbReference>
<evidence type="ECO:0000256" key="4">
    <source>
        <dbReference type="ARBA" id="ARBA00011233"/>
    </source>
</evidence>
<feature type="domain" description="Lumazine-binding" evidence="12">
    <location>
        <begin position="1"/>
        <end position="96"/>
    </location>
</feature>
<dbReference type="HOGENOM" id="CLU_034388_2_0_9"/>
<dbReference type="PANTHER" id="PTHR21098:SF12">
    <property type="entry name" value="RIBOFLAVIN SYNTHASE"/>
    <property type="match status" value="1"/>
</dbReference>